<dbReference type="OrthoDB" id="10261556at2759"/>
<evidence type="ECO:0000256" key="1">
    <source>
        <dbReference type="SAM" id="MobiDB-lite"/>
    </source>
</evidence>
<comment type="caution">
    <text evidence="2">The sequence shown here is derived from an EMBL/GenBank/DDBJ whole genome shotgun (WGS) entry which is preliminary data.</text>
</comment>
<feature type="compositionally biased region" description="Acidic residues" evidence="1">
    <location>
        <begin position="35"/>
        <end position="44"/>
    </location>
</feature>
<dbReference type="Proteomes" id="UP000838756">
    <property type="component" value="Unassembled WGS sequence"/>
</dbReference>
<feature type="non-terminal residue" evidence="2">
    <location>
        <position position="1"/>
    </location>
</feature>
<accession>A0A8S4QFA1</accession>
<organism evidence="2 3">
    <name type="scientific">Pararge aegeria aegeria</name>
    <dbReference type="NCBI Taxonomy" id="348720"/>
    <lineage>
        <taxon>Eukaryota</taxon>
        <taxon>Metazoa</taxon>
        <taxon>Ecdysozoa</taxon>
        <taxon>Arthropoda</taxon>
        <taxon>Hexapoda</taxon>
        <taxon>Insecta</taxon>
        <taxon>Pterygota</taxon>
        <taxon>Neoptera</taxon>
        <taxon>Endopterygota</taxon>
        <taxon>Lepidoptera</taxon>
        <taxon>Glossata</taxon>
        <taxon>Ditrysia</taxon>
        <taxon>Papilionoidea</taxon>
        <taxon>Nymphalidae</taxon>
        <taxon>Satyrinae</taxon>
        <taxon>Satyrini</taxon>
        <taxon>Parargina</taxon>
        <taxon>Pararge</taxon>
    </lineage>
</organism>
<feature type="region of interest" description="Disordered" evidence="1">
    <location>
        <begin position="21"/>
        <end position="89"/>
    </location>
</feature>
<proteinExistence type="predicted"/>
<keyword evidence="3" id="KW-1185">Reference proteome</keyword>
<feature type="compositionally biased region" description="Basic residues" evidence="1">
    <location>
        <begin position="63"/>
        <end position="78"/>
    </location>
</feature>
<dbReference type="AlphaFoldDB" id="A0A8S4QFA1"/>
<reference evidence="2" key="1">
    <citation type="submission" date="2022-03" db="EMBL/GenBank/DDBJ databases">
        <authorList>
            <person name="Lindestad O."/>
        </authorList>
    </citation>
    <scope>NUCLEOTIDE SEQUENCE</scope>
</reference>
<evidence type="ECO:0000313" key="3">
    <source>
        <dbReference type="Proteomes" id="UP000838756"/>
    </source>
</evidence>
<feature type="compositionally biased region" description="Basic and acidic residues" evidence="1">
    <location>
        <begin position="24"/>
        <end position="34"/>
    </location>
</feature>
<sequence>LLDLTTAYAVEKLGILMQYEDDLEDKKSKEKGDDFQEEENDSETDWSSLARNAENTSTSSGSRGRKTYRGGVRKRKITLRAGDRGQRSNHSSVFLDEWTLGNNHLRGCYGVTRDDMGGSGGFTLLARCRMFVAPSSYW</sequence>
<protein>
    <submittedName>
        <fullName evidence="2">Jg4281 protein</fullName>
    </submittedName>
</protein>
<dbReference type="EMBL" id="CAKXAJ010003286">
    <property type="protein sequence ID" value="CAH2208371.1"/>
    <property type="molecule type" value="Genomic_DNA"/>
</dbReference>
<gene>
    <name evidence="2" type="primary">jg4281</name>
    <name evidence="2" type="ORF">PAEG_LOCUS987</name>
</gene>
<evidence type="ECO:0000313" key="2">
    <source>
        <dbReference type="EMBL" id="CAH2208371.1"/>
    </source>
</evidence>
<name>A0A8S4QFA1_9NEOP</name>
<feature type="compositionally biased region" description="Polar residues" evidence="1">
    <location>
        <begin position="45"/>
        <end position="55"/>
    </location>
</feature>